<sequence length="199" mass="21907">MSVASRIILLLTALVAAYEVVAGIENYSQLTIIYFTLGFGIILLSALLILLMGYDILENPVVSVIATVLPVSFALGLVNEYLPDWHTLIFGLTAAGILLMIILKYSRQSRWSVFILIPLHGLSGLIIFVLPFYLAITGYKNLWFMLVGIGGLSMGLIGLLLTMLKLGKPVLTKEKILFLFPFILLFSTFLFGLGLNFGM</sequence>
<evidence type="ECO:0000313" key="2">
    <source>
        <dbReference type="EMBL" id="HGY54207.1"/>
    </source>
</evidence>
<dbReference type="Proteomes" id="UP000885779">
    <property type="component" value="Unassembled WGS sequence"/>
</dbReference>
<keyword evidence="1" id="KW-0812">Transmembrane</keyword>
<gene>
    <name evidence="2" type="ORF">ENK44_00765</name>
</gene>
<feature type="transmembrane region" description="Helical" evidence="1">
    <location>
        <begin position="142"/>
        <end position="164"/>
    </location>
</feature>
<proteinExistence type="predicted"/>
<feature type="transmembrane region" description="Helical" evidence="1">
    <location>
        <begin position="85"/>
        <end position="103"/>
    </location>
</feature>
<keyword evidence="1" id="KW-1133">Transmembrane helix</keyword>
<dbReference type="AlphaFoldDB" id="A0A7V4TYW6"/>
<feature type="transmembrane region" description="Helical" evidence="1">
    <location>
        <begin position="61"/>
        <end position="79"/>
    </location>
</feature>
<feature type="transmembrane region" description="Helical" evidence="1">
    <location>
        <begin position="176"/>
        <end position="197"/>
    </location>
</feature>
<comment type="caution">
    <text evidence="2">The sequence shown here is derived from an EMBL/GenBank/DDBJ whole genome shotgun (WGS) entry which is preliminary data.</text>
</comment>
<organism evidence="2">
    <name type="scientific">Caldithrix abyssi</name>
    <dbReference type="NCBI Taxonomy" id="187145"/>
    <lineage>
        <taxon>Bacteria</taxon>
        <taxon>Pseudomonadati</taxon>
        <taxon>Calditrichota</taxon>
        <taxon>Calditrichia</taxon>
        <taxon>Calditrichales</taxon>
        <taxon>Calditrichaceae</taxon>
        <taxon>Caldithrix</taxon>
    </lineage>
</organism>
<keyword evidence="1" id="KW-0472">Membrane</keyword>
<name>A0A7V4TYW6_CALAY</name>
<feature type="transmembrane region" description="Helical" evidence="1">
    <location>
        <begin position="115"/>
        <end position="136"/>
    </location>
</feature>
<evidence type="ECO:0000256" key="1">
    <source>
        <dbReference type="SAM" id="Phobius"/>
    </source>
</evidence>
<feature type="transmembrane region" description="Helical" evidence="1">
    <location>
        <begin position="32"/>
        <end position="54"/>
    </location>
</feature>
<dbReference type="EMBL" id="DRQG01000010">
    <property type="protein sequence ID" value="HGY54207.1"/>
    <property type="molecule type" value="Genomic_DNA"/>
</dbReference>
<protein>
    <submittedName>
        <fullName evidence="2">Uncharacterized protein</fullName>
    </submittedName>
</protein>
<accession>A0A7V4TYW6</accession>
<reference evidence="2" key="1">
    <citation type="journal article" date="2020" name="mSystems">
        <title>Genome- and Community-Level Interaction Insights into Carbon Utilization and Element Cycling Functions of Hydrothermarchaeota in Hydrothermal Sediment.</title>
        <authorList>
            <person name="Zhou Z."/>
            <person name="Liu Y."/>
            <person name="Xu W."/>
            <person name="Pan J."/>
            <person name="Luo Z.H."/>
            <person name="Li M."/>
        </authorList>
    </citation>
    <scope>NUCLEOTIDE SEQUENCE [LARGE SCALE GENOMIC DNA]</scope>
    <source>
        <strain evidence="2">HyVt-577</strain>
    </source>
</reference>